<dbReference type="GO" id="GO:0003700">
    <property type="term" value="F:DNA-binding transcription factor activity"/>
    <property type="evidence" value="ECO:0007669"/>
    <property type="project" value="InterPro"/>
</dbReference>
<dbReference type="InterPro" id="IPR005119">
    <property type="entry name" value="LysR_subst-bd"/>
</dbReference>
<dbReference type="Gene3D" id="3.40.190.290">
    <property type="match status" value="1"/>
</dbReference>
<organism evidence="7 9">
    <name type="scientific">Halarcobacter bivalviorum</name>
    <dbReference type="NCBI Taxonomy" id="663364"/>
    <lineage>
        <taxon>Bacteria</taxon>
        <taxon>Pseudomonadati</taxon>
        <taxon>Campylobacterota</taxon>
        <taxon>Epsilonproteobacteria</taxon>
        <taxon>Campylobacterales</taxon>
        <taxon>Arcobacteraceae</taxon>
        <taxon>Halarcobacter</taxon>
    </lineage>
</organism>
<evidence type="ECO:0000313" key="8">
    <source>
        <dbReference type="Proteomes" id="UP000253850"/>
    </source>
</evidence>
<dbReference type="Gene3D" id="1.10.10.10">
    <property type="entry name" value="Winged helix-like DNA-binding domain superfamily/Winged helix DNA-binding domain"/>
    <property type="match status" value="1"/>
</dbReference>
<dbReference type="SUPFAM" id="SSF53850">
    <property type="entry name" value="Periplasmic binding protein-like II"/>
    <property type="match status" value="1"/>
</dbReference>
<protein>
    <submittedName>
        <fullName evidence="7">LysR family transcriptional regulator</fullName>
    </submittedName>
    <submittedName>
        <fullName evidence="6">Transcriptional regulator, LysR family</fullName>
    </submittedName>
</protein>
<dbReference type="RefSeq" id="WP_114838639.1">
    <property type="nucleotide sequence ID" value="NZ_CP031217.1"/>
</dbReference>
<dbReference type="GO" id="GO:0000976">
    <property type="term" value="F:transcription cis-regulatory region binding"/>
    <property type="evidence" value="ECO:0007669"/>
    <property type="project" value="TreeGrafter"/>
</dbReference>
<dbReference type="AlphaFoldDB" id="A0AAX2ABU9"/>
<keyword evidence="2" id="KW-0805">Transcription regulation</keyword>
<dbReference type="PANTHER" id="PTHR30126:SF40">
    <property type="entry name" value="HTH-TYPE TRANSCRIPTIONAL REGULATOR GLTR"/>
    <property type="match status" value="1"/>
</dbReference>
<evidence type="ECO:0000256" key="3">
    <source>
        <dbReference type="ARBA" id="ARBA00023125"/>
    </source>
</evidence>
<feature type="domain" description="HTH lysR-type" evidence="5">
    <location>
        <begin position="1"/>
        <end position="58"/>
    </location>
</feature>
<dbReference type="KEGG" id="hbv:ABIV_0764"/>
<dbReference type="PRINTS" id="PR00039">
    <property type="entry name" value="HTHLYSR"/>
</dbReference>
<dbReference type="EMBL" id="CP031217">
    <property type="protein sequence ID" value="AXH11777.1"/>
    <property type="molecule type" value="Genomic_DNA"/>
</dbReference>
<reference evidence="6 8" key="2">
    <citation type="submission" date="2018-07" db="EMBL/GenBank/DDBJ databases">
        <title>Complete genome of the Arcobacter bivalviorum type strain LMG 26154.</title>
        <authorList>
            <person name="Miller W.G."/>
            <person name="Yee E."/>
            <person name="Bono J.L."/>
        </authorList>
    </citation>
    <scope>NUCLEOTIDE SEQUENCE [LARGE SCALE GENOMIC DNA]</scope>
    <source>
        <strain evidence="6 8">LMG 26154</strain>
    </source>
</reference>
<dbReference type="InterPro" id="IPR036388">
    <property type="entry name" value="WH-like_DNA-bd_sf"/>
</dbReference>
<evidence type="ECO:0000256" key="2">
    <source>
        <dbReference type="ARBA" id="ARBA00023015"/>
    </source>
</evidence>
<comment type="similarity">
    <text evidence="1">Belongs to the LysR transcriptional regulatory family.</text>
</comment>
<evidence type="ECO:0000256" key="1">
    <source>
        <dbReference type="ARBA" id="ARBA00009437"/>
    </source>
</evidence>
<accession>A0AAX2ABU9</accession>
<dbReference type="PANTHER" id="PTHR30126">
    <property type="entry name" value="HTH-TYPE TRANSCRIPTIONAL REGULATOR"/>
    <property type="match status" value="1"/>
</dbReference>
<name>A0AAX2ABU9_9BACT</name>
<keyword evidence="9" id="KW-1185">Reference proteome</keyword>
<evidence type="ECO:0000259" key="5">
    <source>
        <dbReference type="PROSITE" id="PS50931"/>
    </source>
</evidence>
<evidence type="ECO:0000313" key="6">
    <source>
        <dbReference type="EMBL" id="AXH11777.1"/>
    </source>
</evidence>
<sequence length="272" mass="31282">MDSNLLKVFIAVANTNSISQAAKELEFTQSNVTLRIKQLEKNVGYSLFHRTNRGVILTNEGEKLFPFAIEIIKKVEEAKVQMRNLDYQEVLKIGATQTFTTSSLMPFLEKLNSDFKQMKLEFTVDSSLNLIDKLLDYKLDIAFVNGNPHHKDLEILNIFEEKMVLVEPLTKEPQKTCFVFKKSCANCATLETYIKNTRDESYKTVELENFELILGCIKAGFGIGLLSPKIIEKFGYTNKVKTTEIENYLDTHLICRKDYIPIIHEYLKKMSL</sequence>
<dbReference type="InterPro" id="IPR000847">
    <property type="entry name" value="LysR_HTH_N"/>
</dbReference>
<dbReference type="SUPFAM" id="SSF46785">
    <property type="entry name" value="Winged helix' DNA-binding domain"/>
    <property type="match status" value="1"/>
</dbReference>
<keyword evidence="3" id="KW-0238">DNA-binding</keyword>
<proteinExistence type="inferred from homology"/>
<reference evidence="7 9" key="1">
    <citation type="submission" date="2017-10" db="EMBL/GenBank/DDBJ databases">
        <title>Genomics of the genus Arcobacter.</title>
        <authorList>
            <person name="Perez-Cataluna A."/>
            <person name="Figueras M.J."/>
        </authorList>
    </citation>
    <scope>NUCLEOTIDE SEQUENCE [LARGE SCALE GENOMIC DNA]</scope>
    <source>
        <strain evidence="7 9">CECT 7835</strain>
    </source>
</reference>
<dbReference type="PROSITE" id="PS50931">
    <property type="entry name" value="HTH_LYSR"/>
    <property type="match status" value="1"/>
</dbReference>
<dbReference type="Pfam" id="PF03466">
    <property type="entry name" value="LysR_substrate"/>
    <property type="match status" value="1"/>
</dbReference>
<keyword evidence="4" id="KW-0804">Transcription</keyword>
<evidence type="ECO:0000313" key="7">
    <source>
        <dbReference type="EMBL" id="RXK10904.1"/>
    </source>
</evidence>
<dbReference type="EMBL" id="PDKM01000001">
    <property type="protein sequence ID" value="RXK10904.1"/>
    <property type="molecule type" value="Genomic_DNA"/>
</dbReference>
<gene>
    <name evidence="6" type="ORF">ABIV_0764</name>
    <name evidence="7" type="ORF">CRV05_00600</name>
</gene>
<dbReference type="Proteomes" id="UP000253850">
    <property type="component" value="Chromosome"/>
</dbReference>
<evidence type="ECO:0000313" key="9">
    <source>
        <dbReference type="Proteomes" id="UP000289193"/>
    </source>
</evidence>
<dbReference type="InterPro" id="IPR036390">
    <property type="entry name" value="WH_DNA-bd_sf"/>
</dbReference>
<dbReference type="Pfam" id="PF00126">
    <property type="entry name" value="HTH_1"/>
    <property type="match status" value="1"/>
</dbReference>
<dbReference type="Proteomes" id="UP000289193">
    <property type="component" value="Unassembled WGS sequence"/>
</dbReference>
<dbReference type="FunFam" id="1.10.10.10:FF:000001">
    <property type="entry name" value="LysR family transcriptional regulator"/>
    <property type="match status" value="1"/>
</dbReference>
<evidence type="ECO:0000256" key="4">
    <source>
        <dbReference type="ARBA" id="ARBA00023163"/>
    </source>
</evidence>